<dbReference type="EC" id="2.7.13.3" evidence="3"/>
<dbReference type="SUPFAM" id="SSF47384">
    <property type="entry name" value="Homodimeric domain of signal transducing histidine kinase"/>
    <property type="match status" value="1"/>
</dbReference>
<keyword evidence="10" id="KW-0418">Kinase</keyword>
<dbReference type="InterPro" id="IPR004358">
    <property type="entry name" value="Sig_transdc_His_kin-like_C"/>
</dbReference>
<feature type="domain" description="Histidine kinase" evidence="17">
    <location>
        <begin position="534"/>
        <end position="731"/>
    </location>
</feature>
<dbReference type="SMART" id="SM00387">
    <property type="entry name" value="HATPase_c"/>
    <property type="match status" value="1"/>
</dbReference>
<evidence type="ECO:0000313" key="19">
    <source>
        <dbReference type="EMBL" id="RTQ30550.1"/>
    </source>
</evidence>
<keyword evidence="5" id="KW-0997">Cell inner membrane</keyword>
<dbReference type="InterPro" id="IPR005467">
    <property type="entry name" value="His_kinase_dom"/>
</dbReference>
<dbReference type="InterPro" id="IPR003661">
    <property type="entry name" value="HisK_dim/P_dom"/>
</dbReference>
<feature type="transmembrane region" description="Helical" evidence="16">
    <location>
        <begin position="15"/>
        <end position="41"/>
    </location>
</feature>
<name>A0A431TDP8_9BURK</name>
<keyword evidence="20" id="KW-1185">Reference proteome</keyword>
<dbReference type="CDD" id="cd00075">
    <property type="entry name" value="HATPase"/>
    <property type="match status" value="1"/>
</dbReference>
<evidence type="ECO:0000259" key="18">
    <source>
        <dbReference type="PROSITE" id="PS50885"/>
    </source>
</evidence>
<dbReference type="CDD" id="cd00082">
    <property type="entry name" value="HisKA"/>
    <property type="match status" value="1"/>
</dbReference>
<evidence type="ECO:0000256" key="11">
    <source>
        <dbReference type="ARBA" id="ARBA00022840"/>
    </source>
</evidence>
<dbReference type="Gene3D" id="1.10.287.130">
    <property type="match status" value="1"/>
</dbReference>
<feature type="domain" description="HAMP" evidence="18">
    <location>
        <begin position="474"/>
        <end position="526"/>
    </location>
</feature>
<feature type="compositionally biased region" description="Low complexity" evidence="15">
    <location>
        <begin position="205"/>
        <end position="279"/>
    </location>
</feature>
<feature type="compositionally biased region" description="Low complexity" evidence="15">
    <location>
        <begin position="358"/>
        <end position="405"/>
    </location>
</feature>
<evidence type="ECO:0000256" key="13">
    <source>
        <dbReference type="ARBA" id="ARBA00023012"/>
    </source>
</evidence>
<evidence type="ECO:0000256" key="9">
    <source>
        <dbReference type="ARBA" id="ARBA00022741"/>
    </source>
</evidence>
<evidence type="ECO:0000256" key="7">
    <source>
        <dbReference type="ARBA" id="ARBA00022679"/>
    </source>
</evidence>
<dbReference type="InterPro" id="IPR036097">
    <property type="entry name" value="HisK_dim/P_sf"/>
</dbReference>
<dbReference type="InterPro" id="IPR036890">
    <property type="entry name" value="HATPase_C_sf"/>
</dbReference>
<accession>A0A431TDP8</accession>
<comment type="catalytic activity">
    <reaction evidence="1">
        <text>ATP + protein L-histidine = ADP + protein N-phospho-L-histidine.</text>
        <dbReference type="EC" id="2.7.13.3"/>
    </reaction>
</comment>
<evidence type="ECO:0000256" key="12">
    <source>
        <dbReference type="ARBA" id="ARBA00022989"/>
    </source>
</evidence>
<organism evidence="19 20">
    <name type="scientific">Variovorax gossypii</name>
    <dbReference type="NCBI Taxonomy" id="1679495"/>
    <lineage>
        <taxon>Bacteria</taxon>
        <taxon>Pseudomonadati</taxon>
        <taxon>Pseudomonadota</taxon>
        <taxon>Betaproteobacteria</taxon>
        <taxon>Burkholderiales</taxon>
        <taxon>Comamonadaceae</taxon>
        <taxon>Variovorax</taxon>
    </lineage>
</organism>
<dbReference type="PANTHER" id="PTHR44936:SF5">
    <property type="entry name" value="SENSOR HISTIDINE KINASE ENVZ"/>
    <property type="match status" value="1"/>
</dbReference>
<evidence type="ECO:0000313" key="20">
    <source>
        <dbReference type="Proteomes" id="UP000267418"/>
    </source>
</evidence>
<evidence type="ECO:0000256" key="4">
    <source>
        <dbReference type="ARBA" id="ARBA00022475"/>
    </source>
</evidence>
<dbReference type="PROSITE" id="PS50885">
    <property type="entry name" value="HAMP"/>
    <property type="match status" value="1"/>
</dbReference>
<feature type="compositionally biased region" description="Pro residues" evidence="15">
    <location>
        <begin position="280"/>
        <end position="290"/>
    </location>
</feature>
<dbReference type="GO" id="GO:0005524">
    <property type="term" value="F:ATP binding"/>
    <property type="evidence" value="ECO:0007669"/>
    <property type="project" value="UniProtKB-KW"/>
</dbReference>
<keyword evidence="12 16" id="KW-1133">Transmembrane helix</keyword>
<evidence type="ECO:0000256" key="8">
    <source>
        <dbReference type="ARBA" id="ARBA00022692"/>
    </source>
</evidence>
<evidence type="ECO:0000256" key="5">
    <source>
        <dbReference type="ARBA" id="ARBA00022519"/>
    </source>
</evidence>
<evidence type="ECO:0000259" key="17">
    <source>
        <dbReference type="PROSITE" id="PS50109"/>
    </source>
</evidence>
<evidence type="ECO:0000256" key="6">
    <source>
        <dbReference type="ARBA" id="ARBA00022553"/>
    </source>
</evidence>
<dbReference type="PROSITE" id="PS50109">
    <property type="entry name" value="HIS_KIN"/>
    <property type="match status" value="1"/>
</dbReference>
<sequence length="740" mass="76553">MKTQGTARRWLGPPLAWQIMGLLLGGLVVAQIVTLALTVLLPPQPQRQWQLGDIARVLSGRSAEGRNAHLLQRTLQAKAPQPKGQGWLTSERSRRDLAQLLTRDEAEVRLYFFTPLPFAGTTGPVAAAGDGHDASRGIASAASAGGFLKVQARGGPPGGGGGGGPGGPGGMGFPGGFGGPGGGFGTDRGQRDSMTGTPPAPPPSSQQQQQQQPSPPTGTTTQSPPGSAPAADPAGGPSASPRSSTPAATPEPGATPPTTSSPGSTTTAPPSGTTGATGTPPSPSPAPAPPATAIAPRAPEPASPSQTAPPGMARGQPTAPSMQPGSNLRGLPPFVESPPPRETPSRAEAPPSTPAPLPRSESAARPSSPNPAPAASTAPPAAVTAEPPRAPVNTEATTTETADTARPATRGLFGLAPAPFVEGDFIAAVYTPEGSWVVVQPAPESFPNAWQRRVLLWFLIAAAIVAPAGWLFSRRLVRPIAGFARAADQLGRDPSAPVMALEGPAEIGRAAQAFNRMQARLRSFVDDRTVMIGAISHDLRTPLTRLRFRIEDVPDDVRAGMLEDVQEMELMIGSVLSFIRDASVVTARERMDLASLVEDVVEQAAFVGKDVQLRRTEHAPVEVDVIGMRRVLDNLIENAVKYGRLARVRLFTDGPDAVVEIGDRGPGLPASELEQVFKPFYRTAQARSSSAAGSGLGLAVCRSIARAHGGDVVLKTGSHGLVAQVRVPLMLEAQRLAAAH</sequence>
<dbReference type="AlphaFoldDB" id="A0A431TDP8"/>
<dbReference type="SUPFAM" id="SSF158472">
    <property type="entry name" value="HAMP domain-like"/>
    <property type="match status" value="1"/>
</dbReference>
<evidence type="ECO:0000256" key="10">
    <source>
        <dbReference type="ARBA" id="ARBA00022777"/>
    </source>
</evidence>
<reference evidence="19 20" key="1">
    <citation type="submission" date="2018-12" db="EMBL/GenBank/DDBJ databases">
        <title>The genome of Variovorax gossypii DSM 100435.</title>
        <authorList>
            <person name="Gao J."/>
            <person name="Sun J."/>
        </authorList>
    </citation>
    <scope>NUCLEOTIDE SEQUENCE [LARGE SCALE GENOMIC DNA]</scope>
    <source>
        <strain evidence="19 20">DSM 100435</strain>
    </source>
</reference>
<evidence type="ECO:0000256" key="3">
    <source>
        <dbReference type="ARBA" id="ARBA00012438"/>
    </source>
</evidence>
<dbReference type="PRINTS" id="PR00344">
    <property type="entry name" value="BCTRLSENSOR"/>
</dbReference>
<comment type="caution">
    <text evidence="19">The sequence shown here is derived from an EMBL/GenBank/DDBJ whole genome shotgun (WGS) entry which is preliminary data.</text>
</comment>
<keyword evidence="14 16" id="KW-0472">Membrane</keyword>
<keyword evidence="11" id="KW-0067">ATP-binding</keyword>
<dbReference type="RefSeq" id="WP_126473921.1">
    <property type="nucleotide sequence ID" value="NZ_RXOE01000013.1"/>
</dbReference>
<dbReference type="GO" id="GO:0005886">
    <property type="term" value="C:plasma membrane"/>
    <property type="evidence" value="ECO:0007669"/>
    <property type="project" value="UniProtKB-SubCell"/>
</dbReference>
<dbReference type="GO" id="GO:0000155">
    <property type="term" value="F:phosphorelay sensor kinase activity"/>
    <property type="evidence" value="ECO:0007669"/>
    <property type="project" value="InterPro"/>
</dbReference>
<dbReference type="InterPro" id="IPR003660">
    <property type="entry name" value="HAMP_dom"/>
</dbReference>
<dbReference type="Gene3D" id="3.30.565.10">
    <property type="entry name" value="Histidine kinase-like ATPase, C-terminal domain"/>
    <property type="match status" value="1"/>
</dbReference>
<dbReference type="EMBL" id="RXOE01000013">
    <property type="protein sequence ID" value="RTQ30550.1"/>
    <property type="molecule type" value="Genomic_DNA"/>
</dbReference>
<evidence type="ECO:0000256" key="1">
    <source>
        <dbReference type="ARBA" id="ARBA00000085"/>
    </source>
</evidence>
<keyword evidence="4" id="KW-1003">Cell membrane</keyword>
<keyword evidence="13" id="KW-0902">Two-component regulatory system</keyword>
<dbReference type="CDD" id="cd06225">
    <property type="entry name" value="HAMP"/>
    <property type="match status" value="1"/>
</dbReference>
<evidence type="ECO:0000256" key="2">
    <source>
        <dbReference type="ARBA" id="ARBA00004429"/>
    </source>
</evidence>
<dbReference type="SMART" id="SM00304">
    <property type="entry name" value="HAMP"/>
    <property type="match status" value="1"/>
</dbReference>
<gene>
    <name evidence="19" type="ORF">EJP69_29165</name>
</gene>
<keyword evidence="8 16" id="KW-0812">Transmembrane</keyword>
<evidence type="ECO:0000256" key="16">
    <source>
        <dbReference type="SAM" id="Phobius"/>
    </source>
</evidence>
<dbReference type="Proteomes" id="UP000267418">
    <property type="component" value="Unassembled WGS sequence"/>
</dbReference>
<dbReference type="PANTHER" id="PTHR44936">
    <property type="entry name" value="SENSOR PROTEIN CREC"/>
    <property type="match status" value="1"/>
</dbReference>
<keyword evidence="7" id="KW-0808">Transferase</keyword>
<evidence type="ECO:0000256" key="15">
    <source>
        <dbReference type="SAM" id="MobiDB-lite"/>
    </source>
</evidence>
<evidence type="ECO:0000256" key="14">
    <source>
        <dbReference type="ARBA" id="ARBA00023136"/>
    </source>
</evidence>
<dbReference type="InterPro" id="IPR050980">
    <property type="entry name" value="2C_sensor_his_kinase"/>
</dbReference>
<dbReference type="SUPFAM" id="SSF55874">
    <property type="entry name" value="ATPase domain of HSP90 chaperone/DNA topoisomerase II/histidine kinase"/>
    <property type="match status" value="1"/>
</dbReference>
<dbReference type="Pfam" id="PF00672">
    <property type="entry name" value="HAMP"/>
    <property type="match status" value="1"/>
</dbReference>
<feature type="transmembrane region" description="Helical" evidence="16">
    <location>
        <begin position="454"/>
        <end position="472"/>
    </location>
</feature>
<proteinExistence type="predicted"/>
<protein>
    <recommendedName>
        <fullName evidence="3">histidine kinase</fullName>
        <ecNumber evidence="3">2.7.13.3</ecNumber>
    </recommendedName>
</protein>
<dbReference type="OrthoDB" id="9804645at2"/>
<dbReference type="InterPro" id="IPR003594">
    <property type="entry name" value="HATPase_dom"/>
</dbReference>
<keyword evidence="9" id="KW-0547">Nucleotide-binding</keyword>
<feature type="compositionally biased region" description="Gly residues" evidence="15">
    <location>
        <begin position="155"/>
        <end position="186"/>
    </location>
</feature>
<feature type="region of interest" description="Disordered" evidence="15">
    <location>
        <begin position="149"/>
        <end position="405"/>
    </location>
</feature>
<comment type="subcellular location">
    <subcellularLocation>
        <location evidence="2">Cell inner membrane</location>
        <topology evidence="2">Multi-pass membrane protein</topology>
    </subcellularLocation>
</comment>
<dbReference type="Pfam" id="PF02518">
    <property type="entry name" value="HATPase_c"/>
    <property type="match status" value="1"/>
</dbReference>
<keyword evidence="6" id="KW-0597">Phosphoprotein</keyword>